<evidence type="ECO:0000313" key="3">
    <source>
        <dbReference type="Proteomes" id="UP000649617"/>
    </source>
</evidence>
<feature type="signal peptide" evidence="1">
    <location>
        <begin position="1"/>
        <end position="16"/>
    </location>
</feature>
<proteinExistence type="predicted"/>
<keyword evidence="3" id="KW-1185">Reference proteome</keyword>
<organism evidence="2 3">
    <name type="scientific">Symbiodinium pilosum</name>
    <name type="common">Dinoflagellate</name>
    <dbReference type="NCBI Taxonomy" id="2952"/>
    <lineage>
        <taxon>Eukaryota</taxon>
        <taxon>Sar</taxon>
        <taxon>Alveolata</taxon>
        <taxon>Dinophyceae</taxon>
        <taxon>Suessiales</taxon>
        <taxon>Symbiodiniaceae</taxon>
        <taxon>Symbiodinium</taxon>
    </lineage>
</organism>
<feature type="chain" id="PRO_5032419315" description="F5/8 type C domain-containing protein" evidence="1">
    <location>
        <begin position="17"/>
        <end position="296"/>
    </location>
</feature>
<sequence length="296" mass="32070">MLQRLAAVLGICAAEAAEEAHAATQLTGPSSGCGSHRRCTSLEPGEWLAPGEWLTSPSDGYVAVLQADQLEVLETDLRSLFDPVACTRSVKVRFTVTATRGGGDERLPQGVQLSEFLLWRAGGKPVQPTASNVACTAGVGPPYQGPRNAVDGNLRTKWWVSSEPNVTLAMDFSHLPHDGPFLFGFTTGDDMPSRDPVQWLLEASVDGFSWVELHRQDTAFATPTSRFSMTQLFDVTQKWGQLLCPKCALDGQRQDQTTREPVAMVLTDLGALTLKPRSSFPSRVPIQNESPGMAIC</sequence>
<reference evidence="2" key="1">
    <citation type="submission" date="2021-02" db="EMBL/GenBank/DDBJ databases">
        <authorList>
            <person name="Dougan E. K."/>
            <person name="Rhodes N."/>
            <person name="Thang M."/>
            <person name="Chan C."/>
        </authorList>
    </citation>
    <scope>NUCLEOTIDE SEQUENCE</scope>
</reference>
<protein>
    <recommendedName>
        <fullName evidence="4">F5/8 type C domain-containing protein</fullName>
    </recommendedName>
</protein>
<gene>
    <name evidence="2" type="ORF">SPIL2461_LOCUS14776</name>
</gene>
<comment type="caution">
    <text evidence="2">The sequence shown here is derived from an EMBL/GenBank/DDBJ whole genome shotgun (WGS) entry which is preliminary data.</text>
</comment>
<dbReference type="EMBL" id="CAJNIZ010034780">
    <property type="protein sequence ID" value="CAE7555386.1"/>
    <property type="molecule type" value="Genomic_DNA"/>
</dbReference>
<name>A0A812U7D3_SYMPI</name>
<evidence type="ECO:0000313" key="2">
    <source>
        <dbReference type="EMBL" id="CAE7555386.1"/>
    </source>
</evidence>
<evidence type="ECO:0000256" key="1">
    <source>
        <dbReference type="SAM" id="SignalP"/>
    </source>
</evidence>
<accession>A0A812U7D3</accession>
<dbReference type="OrthoDB" id="409136at2759"/>
<evidence type="ECO:0008006" key="4">
    <source>
        <dbReference type="Google" id="ProtNLM"/>
    </source>
</evidence>
<dbReference type="AlphaFoldDB" id="A0A812U7D3"/>
<keyword evidence="1" id="KW-0732">Signal</keyword>
<dbReference type="Proteomes" id="UP000649617">
    <property type="component" value="Unassembled WGS sequence"/>
</dbReference>